<dbReference type="OrthoDB" id="5131115at2759"/>
<accession>A0A9N9VC70</accession>
<dbReference type="InterPro" id="IPR016161">
    <property type="entry name" value="Ald_DH/histidinol_DH"/>
</dbReference>
<dbReference type="FunFam" id="3.40.309.10:FF:000012">
    <property type="entry name" value="Betaine aldehyde dehydrogenase"/>
    <property type="match status" value="1"/>
</dbReference>
<dbReference type="Gene3D" id="3.40.309.10">
    <property type="entry name" value="Aldehyde Dehydrogenase, Chain A, domain 2"/>
    <property type="match status" value="1"/>
</dbReference>
<dbReference type="EC" id="1.2.1.3" evidence="3"/>
<evidence type="ECO:0000313" key="6">
    <source>
        <dbReference type="EMBL" id="CAH0020084.1"/>
    </source>
</evidence>
<evidence type="ECO:0000313" key="7">
    <source>
        <dbReference type="Proteomes" id="UP000696573"/>
    </source>
</evidence>
<dbReference type="FunFam" id="3.40.605.10:FF:000050">
    <property type="entry name" value="Aldehyde dehydrogenase, mitochondrial"/>
    <property type="match status" value="1"/>
</dbReference>
<dbReference type="Pfam" id="PF00171">
    <property type="entry name" value="Aldedh"/>
    <property type="match status" value="1"/>
</dbReference>
<name>A0A9N9VC70_9HYPO</name>
<organism evidence="6 7">
    <name type="scientific">Clonostachys rhizophaga</name>
    <dbReference type="NCBI Taxonomy" id="160324"/>
    <lineage>
        <taxon>Eukaryota</taxon>
        <taxon>Fungi</taxon>
        <taxon>Dikarya</taxon>
        <taxon>Ascomycota</taxon>
        <taxon>Pezizomycotina</taxon>
        <taxon>Sordariomycetes</taxon>
        <taxon>Hypocreomycetidae</taxon>
        <taxon>Hypocreales</taxon>
        <taxon>Bionectriaceae</taxon>
        <taxon>Clonostachys</taxon>
    </lineage>
</organism>
<sequence>MATAPTSSTLTASNGVQYLQPLGLFIDNDFVPSKSGERVATFSPHDETKIAEVHAAGPEDVDITVKAARAAFNGPWSRVSAAARGTLLFKLASLLEDHRRELATIETWDNGKAISDSLECVDDSVSVVRYFAGHADKSSGQTFETLPNQHIFTIREPLGVCGQIVPWNYPLLMTIHKLAPALAAGNCVVLKAAEQTPLSALYLAGLIKQAGFPPGVVNILNGFGRTCGAAIARHLDVDKVGFTGSTETGKVLTQLLRGKSPLVIFPDADLKKAVYWGHIGIMASSGQNCTANSRILVHEAVYDEFIKLFLAQIGSAKLGNPFDEDTFTGPVVDAVQRDRIVGYIKIGQEEGATLLTGGRIWPDRPMGKGHYIEPTVFTDVTDDMRICREEIFGPVAVVMKFSSESEAIRRANDSIYGLGTAVFTKDVSRLIRVSKALQSGTVWANNSNCTMDPRVVFGGMKQSGIGKELGQAGFEAYTNVRAVYLEIDENDDEDRESNSKTSREFQFKRLSWPWLSLMNAC</sequence>
<dbReference type="InterPro" id="IPR015590">
    <property type="entry name" value="Aldehyde_DH_dom"/>
</dbReference>
<dbReference type="SUPFAM" id="SSF53720">
    <property type="entry name" value="ALDH-like"/>
    <property type="match status" value="1"/>
</dbReference>
<evidence type="ECO:0000256" key="2">
    <source>
        <dbReference type="ARBA" id="ARBA00023002"/>
    </source>
</evidence>
<keyword evidence="7" id="KW-1185">Reference proteome</keyword>
<feature type="domain" description="Aldehyde dehydrogenase" evidence="5">
    <location>
        <begin position="30"/>
        <end position="483"/>
    </location>
</feature>
<evidence type="ECO:0000259" key="5">
    <source>
        <dbReference type="Pfam" id="PF00171"/>
    </source>
</evidence>
<comment type="caution">
    <text evidence="6">The sequence shown here is derived from an EMBL/GenBank/DDBJ whole genome shotgun (WGS) entry which is preliminary data.</text>
</comment>
<dbReference type="InterPro" id="IPR016162">
    <property type="entry name" value="Ald_DH_N"/>
</dbReference>
<protein>
    <recommendedName>
        <fullName evidence="3">aldehyde dehydrogenase (NAD(+))</fullName>
        <ecNumber evidence="3">1.2.1.3</ecNumber>
    </recommendedName>
</protein>
<dbReference type="Proteomes" id="UP000696573">
    <property type="component" value="Unassembled WGS sequence"/>
</dbReference>
<evidence type="ECO:0000256" key="3">
    <source>
        <dbReference type="ARBA" id="ARBA00024226"/>
    </source>
</evidence>
<dbReference type="InterPro" id="IPR016163">
    <property type="entry name" value="Ald_DH_C"/>
</dbReference>
<keyword evidence="2" id="KW-0560">Oxidoreductase</keyword>
<comment type="catalytic activity">
    <reaction evidence="4">
        <text>an aldehyde + NAD(+) + H2O = a carboxylate + NADH + 2 H(+)</text>
        <dbReference type="Rhea" id="RHEA:16185"/>
        <dbReference type="ChEBI" id="CHEBI:15377"/>
        <dbReference type="ChEBI" id="CHEBI:15378"/>
        <dbReference type="ChEBI" id="CHEBI:17478"/>
        <dbReference type="ChEBI" id="CHEBI:29067"/>
        <dbReference type="ChEBI" id="CHEBI:57540"/>
        <dbReference type="ChEBI" id="CHEBI:57945"/>
        <dbReference type="EC" id="1.2.1.3"/>
    </reaction>
</comment>
<evidence type="ECO:0000256" key="1">
    <source>
        <dbReference type="ARBA" id="ARBA00009986"/>
    </source>
</evidence>
<reference evidence="6" key="1">
    <citation type="submission" date="2021-10" db="EMBL/GenBank/DDBJ databases">
        <authorList>
            <person name="Piombo E."/>
        </authorList>
    </citation>
    <scope>NUCLEOTIDE SEQUENCE</scope>
</reference>
<comment type="similarity">
    <text evidence="1">Belongs to the aldehyde dehydrogenase family.</text>
</comment>
<dbReference type="GO" id="GO:0004029">
    <property type="term" value="F:aldehyde dehydrogenase (NAD+) activity"/>
    <property type="evidence" value="ECO:0007669"/>
    <property type="project" value="UniProtKB-EC"/>
</dbReference>
<dbReference type="Gene3D" id="3.40.605.10">
    <property type="entry name" value="Aldehyde Dehydrogenase, Chain A, domain 1"/>
    <property type="match status" value="1"/>
</dbReference>
<dbReference type="AlphaFoldDB" id="A0A9N9VC70"/>
<dbReference type="EMBL" id="CABFNQ020000614">
    <property type="protein sequence ID" value="CAH0020084.1"/>
    <property type="molecule type" value="Genomic_DNA"/>
</dbReference>
<evidence type="ECO:0000256" key="4">
    <source>
        <dbReference type="ARBA" id="ARBA00049194"/>
    </source>
</evidence>
<proteinExistence type="inferred from homology"/>
<dbReference type="PANTHER" id="PTHR11699">
    <property type="entry name" value="ALDEHYDE DEHYDROGENASE-RELATED"/>
    <property type="match status" value="1"/>
</dbReference>
<gene>
    <name evidence="6" type="ORF">CRHIZ90672A_00018518</name>
</gene>